<dbReference type="PROSITE" id="PS51683">
    <property type="entry name" value="SAM_OMT_II"/>
    <property type="match status" value="1"/>
</dbReference>
<evidence type="ECO:0000259" key="5">
    <source>
        <dbReference type="Pfam" id="PF00891"/>
    </source>
</evidence>
<evidence type="ECO:0000256" key="3">
    <source>
        <dbReference type="ARBA" id="ARBA00022691"/>
    </source>
</evidence>
<dbReference type="GO" id="GO:0032259">
    <property type="term" value="P:methylation"/>
    <property type="evidence" value="ECO:0007669"/>
    <property type="project" value="UniProtKB-KW"/>
</dbReference>
<dbReference type="InterPro" id="IPR012967">
    <property type="entry name" value="COMT_dimerisation"/>
</dbReference>
<dbReference type="InterPro" id="IPR036390">
    <property type="entry name" value="WH_DNA-bd_sf"/>
</dbReference>
<evidence type="ECO:0000256" key="4">
    <source>
        <dbReference type="PIRSR" id="PIRSR005739-1"/>
    </source>
</evidence>
<dbReference type="InterPro" id="IPR029063">
    <property type="entry name" value="SAM-dependent_MTases_sf"/>
</dbReference>
<keyword evidence="3" id="KW-0949">S-adenosyl-L-methionine</keyword>
<dbReference type="InterPro" id="IPR016461">
    <property type="entry name" value="COMT-like"/>
</dbReference>
<evidence type="ECO:0000313" key="8">
    <source>
        <dbReference type="Proteomes" id="UP000605361"/>
    </source>
</evidence>
<dbReference type="AlphaFoldDB" id="A0A931AB39"/>
<evidence type="ECO:0000256" key="1">
    <source>
        <dbReference type="ARBA" id="ARBA00022603"/>
    </source>
</evidence>
<protein>
    <submittedName>
        <fullName evidence="7">Methyltransferase</fullName>
    </submittedName>
</protein>
<dbReference type="SUPFAM" id="SSF46785">
    <property type="entry name" value="Winged helix' DNA-binding domain"/>
    <property type="match status" value="1"/>
</dbReference>
<accession>A0A931AB39</accession>
<dbReference type="GO" id="GO:0008171">
    <property type="term" value="F:O-methyltransferase activity"/>
    <property type="evidence" value="ECO:0007669"/>
    <property type="project" value="InterPro"/>
</dbReference>
<dbReference type="Pfam" id="PF08100">
    <property type="entry name" value="Dimerisation"/>
    <property type="match status" value="1"/>
</dbReference>
<reference evidence="7" key="1">
    <citation type="submission" date="2020-11" db="EMBL/GenBank/DDBJ databases">
        <title>Whole-genome analyses of Nonomuraea sp. K274.</title>
        <authorList>
            <person name="Veyisoglu A."/>
        </authorList>
    </citation>
    <scope>NUCLEOTIDE SEQUENCE</scope>
    <source>
        <strain evidence="7">K274</strain>
    </source>
</reference>
<organism evidence="7 8">
    <name type="scientific">Nonomuraea cypriaca</name>
    <dbReference type="NCBI Taxonomy" id="1187855"/>
    <lineage>
        <taxon>Bacteria</taxon>
        <taxon>Bacillati</taxon>
        <taxon>Actinomycetota</taxon>
        <taxon>Actinomycetes</taxon>
        <taxon>Streptosporangiales</taxon>
        <taxon>Streptosporangiaceae</taxon>
        <taxon>Nonomuraea</taxon>
    </lineage>
</organism>
<dbReference type="RefSeq" id="WP_195898527.1">
    <property type="nucleotide sequence ID" value="NZ_JADOGI010000096.1"/>
</dbReference>
<gene>
    <name evidence="7" type="ORF">ITP53_28440</name>
</gene>
<dbReference type="Gene3D" id="1.10.287.1350">
    <property type="match status" value="1"/>
</dbReference>
<keyword evidence="1 7" id="KW-0489">Methyltransferase</keyword>
<name>A0A931AB39_9ACTN</name>
<feature type="domain" description="O-methyltransferase dimerisation" evidence="6">
    <location>
        <begin position="14"/>
        <end position="86"/>
    </location>
</feature>
<feature type="active site" description="Proton acceptor" evidence="4">
    <location>
        <position position="242"/>
    </location>
</feature>
<dbReference type="SUPFAM" id="SSF53335">
    <property type="entry name" value="S-adenosyl-L-methionine-dependent methyltransferases"/>
    <property type="match status" value="1"/>
</dbReference>
<keyword evidence="2" id="KW-0808">Transferase</keyword>
<dbReference type="GO" id="GO:0046983">
    <property type="term" value="F:protein dimerization activity"/>
    <property type="evidence" value="ECO:0007669"/>
    <property type="project" value="InterPro"/>
</dbReference>
<dbReference type="PANTHER" id="PTHR43712">
    <property type="entry name" value="PUTATIVE (AFU_ORTHOLOGUE AFUA_4G14580)-RELATED"/>
    <property type="match status" value="1"/>
</dbReference>
<proteinExistence type="predicted"/>
<dbReference type="Pfam" id="PF00891">
    <property type="entry name" value="Methyltransf_2"/>
    <property type="match status" value="1"/>
</dbReference>
<dbReference type="InterPro" id="IPR036388">
    <property type="entry name" value="WH-like_DNA-bd_sf"/>
</dbReference>
<dbReference type="Gene3D" id="1.10.10.10">
    <property type="entry name" value="Winged helix-like DNA-binding domain superfamily/Winged helix DNA-binding domain"/>
    <property type="match status" value="1"/>
</dbReference>
<evidence type="ECO:0000256" key="2">
    <source>
        <dbReference type="ARBA" id="ARBA00022679"/>
    </source>
</evidence>
<dbReference type="PANTHER" id="PTHR43712:SF2">
    <property type="entry name" value="O-METHYLTRANSFERASE CICE"/>
    <property type="match status" value="1"/>
</dbReference>
<dbReference type="InterPro" id="IPR001077">
    <property type="entry name" value="COMT_C"/>
</dbReference>
<sequence length="336" mass="36399">MADDSGQREVLAKLTGAWITQAVAAMAELGLADLLYDRRLTWKELARASGTHPDSLRRLLRLLAAHDLVEAGPAGTYTITPTGALLSRRHPDSLADLALFYAGPFYASWGALLHAVRTGRQGFEHVFGKPFFAYTAEHPEMGERFDRAMACGSLFFAQVPLVYDFTRHDVIVDLGGGNGALLAAILSQAPEARGILFDSAEVVGRVRATASTTGERCEVMAGDFFAEVPPGGDVYLLSRVLHDWDDERAGVLLGNCGVALAPGTRLLVVERLVPEHPAADPEALALPWDVHMLVNNGSGRERRLQEYTCLLDSAGFKLVDVSGLPLELNLLVAERR</sequence>
<evidence type="ECO:0000313" key="7">
    <source>
        <dbReference type="EMBL" id="MBF8189596.1"/>
    </source>
</evidence>
<dbReference type="Gene3D" id="3.40.50.150">
    <property type="entry name" value="Vaccinia Virus protein VP39"/>
    <property type="match status" value="1"/>
</dbReference>
<comment type="caution">
    <text evidence="7">The sequence shown here is derived from an EMBL/GenBank/DDBJ whole genome shotgun (WGS) entry which is preliminary data.</text>
</comment>
<evidence type="ECO:0000259" key="6">
    <source>
        <dbReference type="Pfam" id="PF08100"/>
    </source>
</evidence>
<dbReference type="Proteomes" id="UP000605361">
    <property type="component" value="Unassembled WGS sequence"/>
</dbReference>
<dbReference type="PIRSF" id="PIRSF005739">
    <property type="entry name" value="O-mtase"/>
    <property type="match status" value="1"/>
</dbReference>
<keyword evidence="8" id="KW-1185">Reference proteome</keyword>
<feature type="domain" description="O-methyltransferase C-terminal" evidence="5">
    <location>
        <begin position="109"/>
        <end position="317"/>
    </location>
</feature>
<dbReference type="EMBL" id="JADOGI010000096">
    <property type="protein sequence ID" value="MBF8189596.1"/>
    <property type="molecule type" value="Genomic_DNA"/>
</dbReference>